<gene>
    <name evidence="10" type="ORF">BTN85_1732</name>
</gene>
<evidence type="ECO:0000256" key="1">
    <source>
        <dbReference type="ARBA" id="ARBA00003323"/>
    </source>
</evidence>
<dbReference type="EMBL" id="MSDW01000001">
    <property type="protein sequence ID" value="OKY79224.1"/>
    <property type="molecule type" value="Genomic_DNA"/>
</dbReference>
<dbReference type="Proteomes" id="UP000185744">
    <property type="component" value="Unassembled WGS sequence"/>
</dbReference>
<dbReference type="InterPro" id="IPR004458">
    <property type="entry name" value="TIF2_bsu_arc"/>
</dbReference>
<comment type="caution">
    <text evidence="10">The sequence shown here is derived from an EMBL/GenBank/DDBJ whole genome shotgun (WGS) entry which is preliminary data.</text>
</comment>
<dbReference type="InterPro" id="IPR016190">
    <property type="entry name" value="Transl_init_fac_IF2/IF5_Zn-bd"/>
</dbReference>
<dbReference type="STRING" id="1903181.BTN85_1732"/>
<evidence type="ECO:0000256" key="5">
    <source>
        <dbReference type="ARBA" id="ARBA00022540"/>
    </source>
</evidence>
<organism evidence="10 11">
    <name type="scientific">Methanohalarchaeum thermophilum</name>
    <dbReference type="NCBI Taxonomy" id="1903181"/>
    <lineage>
        <taxon>Archaea</taxon>
        <taxon>Methanobacteriati</taxon>
        <taxon>Methanobacteriota</taxon>
        <taxon>Methanonatronarchaeia</taxon>
        <taxon>Methanonatronarchaeales</taxon>
        <taxon>Methanonatronarchaeaceae</taxon>
        <taxon>Candidatus Methanohalarchaeum</taxon>
    </lineage>
</organism>
<evidence type="ECO:0000259" key="9">
    <source>
        <dbReference type="SMART" id="SM00653"/>
    </source>
</evidence>
<dbReference type="PANTHER" id="PTHR23001">
    <property type="entry name" value="EUKARYOTIC TRANSLATION INITIATION FACTOR"/>
    <property type="match status" value="1"/>
</dbReference>
<protein>
    <recommendedName>
        <fullName evidence="4">Translation initiation factor 2 subunit beta</fullName>
    </recommendedName>
    <alternativeName>
        <fullName evidence="7">aIF2-beta</fullName>
    </alternativeName>
    <alternativeName>
        <fullName evidence="8">eIF-2-beta</fullName>
    </alternativeName>
</protein>
<evidence type="ECO:0000256" key="4">
    <source>
        <dbReference type="ARBA" id="ARBA00022314"/>
    </source>
</evidence>
<dbReference type="GO" id="GO:0003743">
    <property type="term" value="F:translation initiation factor activity"/>
    <property type="evidence" value="ECO:0007669"/>
    <property type="project" value="UniProtKB-KW"/>
</dbReference>
<dbReference type="FunCoup" id="A0A1Q6DXY0">
    <property type="interactions" value="69"/>
</dbReference>
<reference evidence="10" key="1">
    <citation type="submission" date="2016-12" db="EMBL/GenBank/DDBJ databases">
        <title>Discovery of methanogenic haloarchaea.</title>
        <authorList>
            <person name="Sorokin D.Y."/>
            <person name="Makarova K.S."/>
            <person name="Abbas B."/>
            <person name="Ferrer M."/>
            <person name="Golyshin P.N."/>
        </authorList>
    </citation>
    <scope>NUCLEOTIDE SEQUENCE [LARGE SCALE GENOMIC DNA]</scope>
    <source>
        <strain evidence="10">HMET1</strain>
    </source>
</reference>
<proteinExistence type="inferred from homology"/>
<dbReference type="PANTHER" id="PTHR23001:SF3">
    <property type="entry name" value="EUKARYOTIC TRANSLATION INITIATION FACTOR 2 SUBUNIT 2"/>
    <property type="match status" value="1"/>
</dbReference>
<dbReference type="SUPFAM" id="SSF75689">
    <property type="entry name" value="Zinc-binding domain of translation initiation factor 2 beta"/>
    <property type="match status" value="1"/>
</dbReference>
<dbReference type="Pfam" id="PF01873">
    <property type="entry name" value="eIF-5_eIF-2B"/>
    <property type="match status" value="1"/>
</dbReference>
<dbReference type="InterPro" id="IPR045196">
    <property type="entry name" value="IF2/IF5"/>
</dbReference>
<evidence type="ECO:0000313" key="11">
    <source>
        <dbReference type="Proteomes" id="UP000185744"/>
    </source>
</evidence>
<dbReference type="Gene3D" id="3.30.30.170">
    <property type="match status" value="1"/>
</dbReference>
<evidence type="ECO:0000256" key="7">
    <source>
        <dbReference type="ARBA" id="ARBA00031466"/>
    </source>
</evidence>
<evidence type="ECO:0000256" key="8">
    <source>
        <dbReference type="ARBA" id="ARBA00032408"/>
    </source>
</evidence>
<comment type="similarity">
    <text evidence="2">Belongs to the eIF-2-beta/eIF-5 family.</text>
</comment>
<comment type="function">
    <text evidence="1">eIF-2 functions in the early steps of protein synthesis by forming a ternary complex with GTP and initiator tRNA.</text>
</comment>
<name>A0A1Q6DXY0_METT1</name>
<comment type="subunit">
    <text evidence="3">Heterotrimer composed of an alpha, a beta and a gamma chain.</text>
</comment>
<dbReference type="NCBIfam" id="NF003067">
    <property type="entry name" value="PRK03988.1"/>
    <property type="match status" value="1"/>
</dbReference>
<dbReference type="NCBIfam" id="TIGR00311">
    <property type="entry name" value="aIF-2beta"/>
    <property type="match status" value="1"/>
</dbReference>
<keyword evidence="6" id="KW-0648">Protein biosynthesis</keyword>
<dbReference type="SUPFAM" id="SSF100966">
    <property type="entry name" value="Translation initiation factor 2 beta, aIF2beta, N-terminal domain"/>
    <property type="match status" value="1"/>
</dbReference>
<evidence type="ECO:0000256" key="2">
    <source>
        <dbReference type="ARBA" id="ARBA00010397"/>
    </source>
</evidence>
<keyword evidence="5 10" id="KW-0396">Initiation factor</keyword>
<dbReference type="InterPro" id="IPR016189">
    <property type="entry name" value="Transl_init_fac_IF2/IF5_N"/>
</dbReference>
<feature type="domain" description="Translation initiation factor IF2/IF5" evidence="9">
    <location>
        <begin position="24"/>
        <end position="131"/>
    </location>
</feature>
<sequence>MNSDYESLLDRGREEIKDLESIEKDRFEVPEADVFQEGDTTVLNNFLNIAKTFNRKPEHLLKFLSDKLGTSGKRKKDKASFKGSFSKKQVNQRIKEYAKNFVFCFECDSPDTRFIKVDDVKMLKCDACGARKSLSSITN</sequence>
<dbReference type="InParanoid" id="A0A1Q6DXY0"/>
<evidence type="ECO:0000313" key="10">
    <source>
        <dbReference type="EMBL" id="OKY79224.1"/>
    </source>
</evidence>
<keyword evidence="11" id="KW-1185">Reference proteome</keyword>
<accession>A0A1Q6DXY0</accession>
<evidence type="ECO:0000256" key="6">
    <source>
        <dbReference type="ARBA" id="ARBA00022917"/>
    </source>
</evidence>
<evidence type="ECO:0000256" key="3">
    <source>
        <dbReference type="ARBA" id="ARBA00011243"/>
    </source>
</evidence>
<dbReference type="InterPro" id="IPR002735">
    <property type="entry name" value="Transl_init_fac_IF2/IF5_dom"/>
</dbReference>
<dbReference type="SMART" id="SM00653">
    <property type="entry name" value="eIF2B_5"/>
    <property type="match status" value="1"/>
</dbReference>
<dbReference type="AlphaFoldDB" id="A0A1Q6DXY0"/>